<feature type="transmembrane region" description="Helical" evidence="1">
    <location>
        <begin position="56"/>
        <end position="73"/>
    </location>
</feature>
<dbReference type="RefSeq" id="WP_078671106.1">
    <property type="nucleotide sequence ID" value="NZ_FUWZ01000003.1"/>
</dbReference>
<evidence type="ECO:0000313" key="3">
    <source>
        <dbReference type="Proteomes" id="UP000190367"/>
    </source>
</evidence>
<organism evidence="2 3">
    <name type="scientific">Chitinophaga eiseniae</name>
    <dbReference type="NCBI Taxonomy" id="634771"/>
    <lineage>
        <taxon>Bacteria</taxon>
        <taxon>Pseudomonadati</taxon>
        <taxon>Bacteroidota</taxon>
        <taxon>Chitinophagia</taxon>
        <taxon>Chitinophagales</taxon>
        <taxon>Chitinophagaceae</taxon>
        <taxon>Chitinophaga</taxon>
    </lineage>
</organism>
<keyword evidence="1" id="KW-0472">Membrane</keyword>
<protein>
    <recommendedName>
        <fullName evidence="4">Molybdenum ABC transporter permease</fullName>
    </recommendedName>
</protein>
<evidence type="ECO:0000256" key="1">
    <source>
        <dbReference type="SAM" id="Phobius"/>
    </source>
</evidence>
<keyword evidence="1" id="KW-0812">Transmembrane</keyword>
<sequence>MISSLVLGLVFLLPGLALRYWINRRKFYRRGPMGAEGFSSYESSWIITLVERVGKWVAYALIILGVGMLWVYWRERKEKEKITQKEVVEQQRTKQQVLDKNNIHF</sequence>
<accession>A0A1T4SY79</accession>
<dbReference type="AlphaFoldDB" id="A0A1T4SY79"/>
<dbReference type="EMBL" id="FUWZ01000003">
    <property type="protein sequence ID" value="SKA33157.1"/>
    <property type="molecule type" value="Genomic_DNA"/>
</dbReference>
<name>A0A1T4SY79_9BACT</name>
<dbReference type="Proteomes" id="UP000190367">
    <property type="component" value="Unassembled WGS sequence"/>
</dbReference>
<evidence type="ECO:0008006" key="4">
    <source>
        <dbReference type="Google" id="ProtNLM"/>
    </source>
</evidence>
<gene>
    <name evidence="2" type="ORF">SAMN04488128_103780</name>
</gene>
<reference evidence="3" key="1">
    <citation type="submission" date="2017-02" db="EMBL/GenBank/DDBJ databases">
        <authorList>
            <person name="Varghese N."/>
            <person name="Submissions S."/>
        </authorList>
    </citation>
    <scope>NUCLEOTIDE SEQUENCE [LARGE SCALE GENOMIC DNA]</scope>
    <source>
        <strain evidence="3">DSM 22224</strain>
    </source>
</reference>
<evidence type="ECO:0000313" key="2">
    <source>
        <dbReference type="EMBL" id="SKA33157.1"/>
    </source>
</evidence>
<dbReference type="OrthoDB" id="1376305at2"/>
<proteinExistence type="predicted"/>
<keyword evidence="3" id="KW-1185">Reference proteome</keyword>
<keyword evidence="1" id="KW-1133">Transmembrane helix</keyword>